<dbReference type="Pfam" id="PF00561">
    <property type="entry name" value="Abhydrolase_1"/>
    <property type="match status" value="1"/>
</dbReference>
<keyword evidence="5" id="KW-1185">Reference proteome</keyword>
<comment type="caution">
    <text evidence="4">The sequence shown here is derived from an EMBL/GenBank/DDBJ whole genome shotgun (WGS) entry which is preliminary data.</text>
</comment>
<evidence type="ECO:0000256" key="2">
    <source>
        <dbReference type="ARBA" id="ARBA00038334"/>
    </source>
</evidence>
<accession>A0A5N6JNT9</accession>
<dbReference type="GO" id="GO:0016787">
    <property type="term" value="F:hydrolase activity"/>
    <property type="evidence" value="ECO:0007669"/>
    <property type="project" value="UniProtKB-KW"/>
</dbReference>
<evidence type="ECO:0000259" key="3">
    <source>
        <dbReference type="Pfam" id="PF00561"/>
    </source>
</evidence>
<dbReference type="EMBL" id="VIGI01000018">
    <property type="protein sequence ID" value="KAB8290173.1"/>
    <property type="molecule type" value="Genomic_DNA"/>
</dbReference>
<dbReference type="InterPro" id="IPR000073">
    <property type="entry name" value="AB_hydrolase_1"/>
</dbReference>
<sequence>MALTHLTVPGKILELEDGIKYAYIHIPATSSKPTFLLLHGFPSASYDWRHQIPYLKGHGYGLLVPDLLGYGDTDKPTDLERYKKKSMTADLVQILDHENLEKVIGVGHDWGVGLLSALANYYQNRLSGLVFISVSYIAPGPYDIDTVNALTQEAFGYPVWGYWEFHNEDDAHEIMGSNIKSTTALFYPSDPVIWKTHLGPVGAAKAWIASNTLSPLPKWLSESEARVHDEIFKNGGFAGPLNWYKAAVRNINVEDDAKIPKEQIVQSAPTLVIVSDGDYATRAEIAYIEAPKLLRNFEIKKFEGCGHWIPLEKRDELSEALIKFADGL</sequence>
<dbReference type="OrthoDB" id="284184at2759"/>
<evidence type="ECO:0000313" key="5">
    <source>
        <dbReference type="Proteomes" id="UP000326757"/>
    </source>
</evidence>
<dbReference type="PANTHER" id="PTHR43329">
    <property type="entry name" value="EPOXIDE HYDROLASE"/>
    <property type="match status" value="1"/>
</dbReference>
<dbReference type="InterPro" id="IPR000639">
    <property type="entry name" value="Epox_hydrolase-like"/>
</dbReference>
<dbReference type="PRINTS" id="PR00412">
    <property type="entry name" value="EPOXHYDRLASE"/>
</dbReference>
<proteinExistence type="inferred from homology"/>
<gene>
    <name evidence="4" type="ORF">EYC80_011042</name>
</gene>
<protein>
    <recommendedName>
        <fullName evidence="3">AB hydrolase-1 domain-containing protein</fullName>
    </recommendedName>
</protein>
<dbReference type="InterPro" id="IPR029058">
    <property type="entry name" value="AB_hydrolase_fold"/>
</dbReference>
<evidence type="ECO:0000256" key="1">
    <source>
        <dbReference type="ARBA" id="ARBA00022801"/>
    </source>
</evidence>
<organism evidence="4 5">
    <name type="scientific">Monilinia laxa</name>
    <name type="common">Brown rot fungus</name>
    <name type="synonym">Sclerotinia laxa</name>
    <dbReference type="NCBI Taxonomy" id="61186"/>
    <lineage>
        <taxon>Eukaryota</taxon>
        <taxon>Fungi</taxon>
        <taxon>Dikarya</taxon>
        <taxon>Ascomycota</taxon>
        <taxon>Pezizomycotina</taxon>
        <taxon>Leotiomycetes</taxon>
        <taxon>Helotiales</taxon>
        <taxon>Sclerotiniaceae</taxon>
        <taxon>Monilinia</taxon>
    </lineage>
</organism>
<evidence type="ECO:0000313" key="4">
    <source>
        <dbReference type="EMBL" id="KAB8290173.1"/>
    </source>
</evidence>
<name>A0A5N6JNT9_MONLA</name>
<keyword evidence="1" id="KW-0378">Hydrolase</keyword>
<reference evidence="4 5" key="1">
    <citation type="submission" date="2019-06" db="EMBL/GenBank/DDBJ databases">
        <title>Genome Sequence of the Brown Rot Fungal Pathogen Monilinia laxa.</title>
        <authorList>
            <person name="De Miccolis Angelini R.M."/>
            <person name="Landi L."/>
            <person name="Abate D."/>
            <person name="Pollastro S."/>
            <person name="Romanazzi G."/>
            <person name="Faretra F."/>
        </authorList>
    </citation>
    <scope>NUCLEOTIDE SEQUENCE [LARGE SCALE GENOMIC DNA]</scope>
    <source>
        <strain evidence="4 5">Mlax316</strain>
    </source>
</reference>
<dbReference type="Gene3D" id="3.40.50.1820">
    <property type="entry name" value="alpha/beta hydrolase"/>
    <property type="match status" value="1"/>
</dbReference>
<dbReference type="Proteomes" id="UP000326757">
    <property type="component" value="Unassembled WGS sequence"/>
</dbReference>
<feature type="domain" description="AB hydrolase-1" evidence="3">
    <location>
        <begin position="33"/>
        <end position="137"/>
    </location>
</feature>
<comment type="similarity">
    <text evidence="2">Belongs to the AB hydrolase superfamily. Epoxide hydrolase family.</text>
</comment>
<dbReference type="SUPFAM" id="SSF53474">
    <property type="entry name" value="alpha/beta-Hydrolases"/>
    <property type="match status" value="1"/>
</dbReference>
<dbReference type="AlphaFoldDB" id="A0A5N6JNT9"/>